<evidence type="ECO:0000256" key="1">
    <source>
        <dbReference type="ARBA" id="ARBA00008226"/>
    </source>
</evidence>
<dbReference type="EMBL" id="CP031555">
    <property type="protein sequence ID" value="AXO14844.1"/>
    <property type="molecule type" value="Genomic_DNA"/>
</dbReference>
<dbReference type="Gene3D" id="3.30.930.10">
    <property type="entry name" value="Bira Bifunctional Protein, Domain 2"/>
    <property type="match status" value="1"/>
</dbReference>
<dbReference type="HAMAP" id="MF_00184">
    <property type="entry name" value="Thr_tRNA_synth"/>
    <property type="match status" value="1"/>
</dbReference>
<keyword evidence="6 13" id="KW-0547">Nucleotide-binding</keyword>
<evidence type="ECO:0000256" key="6">
    <source>
        <dbReference type="ARBA" id="ARBA00022741"/>
    </source>
</evidence>
<sequence>MIALTLPDGAVREFDGPVSGFDVAKSISSSLAKKSFAIIVNGEVRDLAREIDTDATIEIVTKGHAEVLPLIRHDCAHVMAEAVQELYPDTQVTIGPSIENGFYYDFARETPFTPDDLVKIEKQMHKIIERNEPIVREVWDRDEAIKFFLDKGEKYKAEIIRDLPETETITCYRQGDFIDLCRGPHAPSTGKIGKAFKLMKVAGAYWRGNSDNEMLQRIYGTCWESKEDLDAYLHMLEEAEKRDHRRLGREMDLFHMQEEAQGSVFWHDKGLKLYRKVETYIRDRLDAAGYQEVRTPQLVDRVLWEKSGHWEKFRENMFTTTPDEDDPEKVLALKPMNCPCHVQIFRLGSKSYRDLPLRMAEFGCCHRNEPSGGLHGIMRVRQFIQDDAHIFCTEDQIVSETKIFCDLLKSVYKDFGFTDILVKFSDRPEVRAGSDEIWDKAEAALREAAEEAGLALEVNPGEGAFYGPKLEFVLRDAIGRDWQCGTLQADFVLPERLDASYMGEDGEKHRPVMLHRAILGSLERFIGILIENYAGRLPLWLSPVHAVVCTITNDADDYAHEVKAALEAKGLNVELDTRNEKINYKVREHSHAKVPMILALGKREAEEKTASVRRIGFKHQKTFGIDELGDAMAAEIRDRVIEADF</sequence>
<keyword evidence="9 13" id="KW-0694">RNA-binding</keyword>
<comment type="catalytic activity">
    <reaction evidence="12 13">
        <text>tRNA(Thr) + L-threonine + ATP = L-threonyl-tRNA(Thr) + AMP + diphosphate + H(+)</text>
        <dbReference type="Rhea" id="RHEA:24624"/>
        <dbReference type="Rhea" id="RHEA-COMP:9670"/>
        <dbReference type="Rhea" id="RHEA-COMP:9704"/>
        <dbReference type="ChEBI" id="CHEBI:15378"/>
        <dbReference type="ChEBI" id="CHEBI:30616"/>
        <dbReference type="ChEBI" id="CHEBI:33019"/>
        <dbReference type="ChEBI" id="CHEBI:57926"/>
        <dbReference type="ChEBI" id="CHEBI:78442"/>
        <dbReference type="ChEBI" id="CHEBI:78534"/>
        <dbReference type="ChEBI" id="CHEBI:456215"/>
        <dbReference type="EC" id="6.1.1.3"/>
    </reaction>
</comment>
<comment type="subunit">
    <text evidence="13">Homodimer.</text>
</comment>
<dbReference type="Gene3D" id="3.30.54.20">
    <property type="match status" value="1"/>
</dbReference>
<keyword evidence="5 13" id="KW-0479">Metal-binding</keyword>
<dbReference type="InterPro" id="IPR012947">
    <property type="entry name" value="tRNA_SAD"/>
</dbReference>
<evidence type="ECO:0000256" key="3">
    <source>
        <dbReference type="ARBA" id="ARBA00022555"/>
    </source>
</evidence>
<dbReference type="InterPro" id="IPR004154">
    <property type="entry name" value="Anticodon-bd"/>
</dbReference>
<dbReference type="SUPFAM" id="SSF55186">
    <property type="entry name" value="ThrRS/AlaRS common domain"/>
    <property type="match status" value="1"/>
</dbReference>
<keyword evidence="2 13" id="KW-0963">Cytoplasm</keyword>
<dbReference type="SMART" id="SM00863">
    <property type="entry name" value="tRNA_SAD"/>
    <property type="match status" value="1"/>
</dbReference>
<evidence type="ECO:0000256" key="10">
    <source>
        <dbReference type="ARBA" id="ARBA00022917"/>
    </source>
</evidence>
<dbReference type="PROSITE" id="PS51880">
    <property type="entry name" value="TGS"/>
    <property type="match status" value="1"/>
</dbReference>
<feature type="domain" description="TGS" evidence="15">
    <location>
        <begin position="1"/>
        <end position="61"/>
    </location>
</feature>
<evidence type="ECO:0000259" key="14">
    <source>
        <dbReference type="PROSITE" id="PS50862"/>
    </source>
</evidence>
<dbReference type="Gene3D" id="3.10.20.30">
    <property type="match status" value="1"/>
</dbReference>
<protein>
    <recommendedName>
        <fullName evidence="13">Threonine--tRNA ligase</fullName>
        <ecNumber evidence="13">6.1.1.3</ecNumber>
    </recommendedName>
    <alternativeName>
        <fullName evidence="13">Threonyl-tRNA synthetase</fullName>
        <shortName evidence="13">ThrRS</shortName>
    </alternativeName>
</protein>
<evidence type="ECO:0000256" key="13">
    <source>
        <dbReference type="HAMAP-Rule" id="MF_00184"/>
    </source>
</evidence>
<evidence type="ECO:0000313" key="17">
    <source>
        <dbReference type="Proteomes" id="UP000256971"/>
    </source>
</evidence>
<keyword evidence="3 13" id="KW-0820">tRNA-binding</keyword>
<evidence type="ECO:0000256" key="11">
    <source>
        <dbReference type="ARBA" id="ARBA00023146"/>
    </source>
</evidence>
<dbReference type="Gene3D" id="3.30.980.10">
    <property type="entry name" value="Threonyl-trna Synthetase, Chain A, domain 2"/>
    <property type="match status" value="1"/>
</dbReference>
<dbReference type="Pfam" id="PF03129">
    <property type="entry name" value="HGTP_anticodon"/>
    <property type="match status" value="1"/>
</dbReference>
<keyword evidence="4 13" id="KW-0436">Ligase</keyword>
<keyword evidence="7 13" id="KW-0862">Zinc</keyword>
<keyword evidence="8 13" id="KW-0067">ATP-binding</keyword>
<reference evidence="16 17" key="1">
    <citation type="submission" date="2018-08" db="EMBL/GenBank/DDBJ databases">
        <title>Complete genome sequence of type strain Thalassospira indica MCCC 1A01103T, isolated from isolated from deep seawater of the Indian Ocean.</title>
        <authorList>
            <person name="Liu Y."/>
        </authorList>
    </citation>
    <scope>NUCLEOTIDE SEQUENCE [LARGE SCALE GENOMIC DNA]</scope>
    <source>
        <strain evidence="16 17">PB8BT</strain>
    </source>
</reference>
<dbReference type="EC" id="6.1.1.3" evidence="13"/>
<dbReference type="GO" id="GO:0004829">
    <property type="term" value="F:threonine-tRNA ligase activity"/>
    <property type="evidence" value="ECO:0007669"/>
    <property type="project" value="UniProtKB-EC"/>
</dbReference>
<dbReference type="InterPro" id="IPR002320">
    <property type="entry name" value="Thr-tRNA-ligase_IIa"/>
</dbReference>
<feature type="binding site" evidence="13">
    <location>
        <position position="389"/>
    </location>
    <ligand>
        <name>Zn(2+)</name>
        <dbReference type="ChEBI" id="CHEBI:29105"/>
        <note>catalytic</note>
    </ligand>
</feature>
<evidence type="ECO:0000256" key="4">
    <source>
        <dbReference type="ARBA" id="ARBA00022598"/>
    </source>
</evidence>
<feature type="binding site" evidence="13">
    <location>
        <position position="515"/>
    </location>
    <ligand>
        <name>Zn(2+)</name>
        <dbReference type="ChEBI" id="CHEBI:29105"/>
        <note>catalytic</note>
    </ligand>
</feature>
<evidence type="ECO:0000256" key="12">
    <source>
        <dbReference type="ARBA" id="ARBA00049515"/>
    </source>
</evidence>
<dbReference type="CDD" id="cd00771">
    <property type="entry name" value="ThrRS_core"/>
    <property type="match status" value="1"/>
</dbReference>
<dbReference type="InterPro" id="IPR045864">
    <property type="entry name" value="aa-tRNA-synth_II/BPL/LPL"/>
</dbReference>
<dbReference type="Pfam" id="PF00587">
    <property type="entry name" value="tRNA-synt_2b"/>
    <property type="match status" value="1"/>
</dbReference>
<feature type="domain" description="Aminoacyl-transfer RNA synthetases class-II family profile" evidence="14">
    <location>
        <begin position="243"/>
        <end position="538"/>
    </location>
</feature>
<keyword evidence="17" id="KW-1185">Reference proteome</keyword>
<dbReference type="PANTHER" id="PTHR11451:SF44">
    <property type="entry name" value="THREONINE--TRNA LIGASE, CHLOROPLASTIC_MITOCHONDRIAL 2"/>
    <property type="match status" value="1"/>
</dbReference>
<evidence type="ECO:0000256" key="9">
    <source>
        <dbReference type="ARBA" id="ARBA00022884"/>
    </source>
</evidence>
<dbReference type="InterPro" id="IPR006195">
    <property type="entry name" value="aa-tRNA-synth_II"/>
</dbReference>
<keyword evidence="10 13" id="KW-0648">Protein biosynthesis</keyword>
<dbReference type="Gene3D" id="3.40.50.800">
    <property type="entry name" value="Anticodon-binding domain"/>
    <property type="match status" value="1"/>
</dbReference>
<dbReference type="PANTHER" id="PTHR11451">
    <property type="entry name" value="THREONINE-TRNA LIGASE"/>
    <property type="match status" value="1"/>
</dbReference>
<gene>
    <name evidence="13" type="primary">thrS</name>
    <name evidence="16" type="ORF">DY252_11940</name>
</gene>
<accession>A0ABM6XZJ4</accession>
<proteinExistence type="inferred from homology"/>
<dbReference type="SUPFAM" id="SSF81271">
    <property type="entry name" value="TGS-like"/>
    <property type="match status" value="1"/>
</dbReference>
<dbReference type="PRINTS" id="PR01047">
    <property type="entry name" value="TRNASYNTHTHR"/>
</dbReference>
<evidence type="ECO:0000256" key="2">
    <source>
        <dbReference type="ARBA" id="ARBA00022490"/>
    </source>
</evidence>
<feature type="binding site" evidence="13">
    <location>
        <position position="338"/>
    </location>
    <ligand>
        <name>Zn(2+)</name>
        <dbReference type="ChEBI" id="CHEBI:29105"/>
        <note>catalytic</note>
    </ligand>
</feature>
<organism evidence="16 17">
    <name type="scientific">Thalassospira indica</name>
    <dbReference type="NCBI Taxonomy" id="1891279"/>
    <lineage>
        <taxon>Bacteria</taxon>
        <taxon>Pseudomonadati</taxon>
        <taxon>Pseudomonadota</taxon>
        <taxon>Alphaproteobacteria</taxon>
        <taxon>Rhodospirillales</taxon>
        <taxon>Thalassospiraceae</taxon>
        <taxon>Thalassospira</taxon>
    </lineage>
</organism>
<dbReference type="Pfam" id="PF02824">
    <property type="entry name" value="TGS"/>
    <property type="match status" value="1"/>
</dbReference>
<dbReference type="Proteomes" id="UP000256971">
    <property type="component" value="Chromosome"/>
</dbReference>
<dbReference type="InterPro" id="IPR047246">
    <property type="entry name" value="ThrRS_anticodon"/>
</dbReference>
<dbReference type="InterPro" id="IPR033728">
    <property type="entry name" value="ThrRS_core"/>
</dbReference>
<dbReference type="InterPro" id="IPR012675">
    <property type="entry name" value="Beta-grasp_dom_sf"/>
</dbReference>
<comment type="caution">
    <text evidence="13">Lacks conserved residue(s) required for the propagation of feature annotation.</text>
</comment>
<comment type="subcellular location">
    <subcellularLocation>
        <location evidence="13">Cytoplasm</location>
    </subcellularLocation>
</comment>
<keyword evidence="11 13" id="KW-0030">Aminoacyl-tRNA synthetase</keyword>
<dbReference type="PROSITE" id="PS50862">
    <property type="entry name" value="AA_TRNA_LIGASE_II"/>
    <property type="match status" value="1"/>
</dbReference>
<dbReference type="CDD" id="cd00860">
    <property type="entry name" value="ThrRS_anticodon"/>
    <property type="match status" value="1"/>
</dbReference>
<evidence type="ECO:0000256" key="7">
    <source>
        <dbReference type="ARBA" id="ARBA00022833"/>
    </source>
</evidence>
<dbReference type="SUPFAM" id="SSF52954">
    <property type="entry name" value="Class II aaRS ABD-related"/>
    <property type="match status" value="1"/>
</dbReference>
<dbReference type="InterPro" id="IPR018163">
    <property type="entry name" value="Thr/Ala-tRNA-synth_IIc_edit"/>
</dbReference>
<name>A0ABM6XZJ4_9PROT</name>
<dbReference type="RefSeq" id="WP_008890724.1">
    <property type="nucleotide sequence ID" value="NZ_CP031555.1"/>
</dbReference>
<dbReference type="NCBIfam" id="TIGR00418">
    <property type="entry name" value="thrS"/>
    <property type="match status" value="1"/>
</dbReference>
<evidence type="ECO:0000256" key="8">
    <source>
        <dbReference type="ARBA" id="ARBA00022840"/>
    </source>
</evidence>
<comment type="cofactor">
    <cofactor evidence="13">
        <name>Zn(2+)</name>
        <dbReference type="ChEBI" id="CHEBI:29105"/>
    </cofactor>
    <text evidence="13">Binds 1 zinc ion per subunit.</text>
</comment>
<evidence type="ECO:0000256" key="5">
    <source>
        <dbReference type="ARBA" id="ARBA00022723"/>
    </source>
</evidence>
<comment type="similarity">
    <text evidence="1 13">Belongs to the class-II aminoacyl-tRNA synthetase family.</text>
</comment>
<evidence type="ECO:0000313" key="16">
    <source>
        <dbReference type="EMBL" id="AXO14844.1"/>
    </source>
</evidence>
<dbReference type="InterPro" id="IPR002314">
    <property type="entry name" value="aa-tRNA-synt_IIb"/>
</dbReference>
<evidence type="ECO:0000259" key="15">
    <source>
        <dbReference type="PROSITE" id="PS51880"/>
    </source>
</evidence>
<dbReference type="Pfam" id="PF07973">
    <property type="entry name" value="tRNA_SAD"/>
    <property type="match status" value="1"/>
</dbReference>
<dbReference type="SUPFAM" id="SSF55681">
    <property type="entry name" value="Class II aaRS and biotin synthetases"/>
    <property type="match status" value="1"/>
</dbReference>
<dbReference type="InterPro" id="IPR012676">
    <property type="entry name" value="TGS-like"/>
</dbReference>
<dbReference type="CDD" id="cd01667">
    <property type="entry name" value="TGS_ThrRS"/>
    <property type="match status" value="1"/>
</dbReference>
<dbReference type="InterPro" id="IPR036621">
    <property type="entry name" value="Anticodon-bd_dom_sf"/>
</dbReference>
<dbReference type="InterPro" id="IPR004095">
    <property type="entry name" value="TGS"/>
</dbReference>